<reference evidence="2 3" key="1">
    <citation type="submission" date="2021-01" db="EMBL/GenBank/DDBJ databases">
        <title>Complete genome sequence of Erwinia rhapontici MAFF 311153.</title>
        <authorList>
            <person name="Morohoshi T."/>
            <person name="Someya N."/>
        </authorList>
    </citation>
    <scope>NUCLEOTIDE SEQUENCE [LARGE SCALE GENOMIC DNA]</scope>
    <source>
        <strain evidence="2 3">MAFF 311153</strain>
        <plasmid evidence="2 3">pERA53</plasmid>
    </source>
</reference>
<dbReference type="Proteomes" id="UP000677515">
    <property type="component" value="Plasmid pERA53"/>
</dbReference>
<dbReference type="EMBL" id="AP024330">
    <property type="protein sequence ID" value="BCQ37368.1"/>
    <property type="molecule type" value="Genomic_DNA"/>
</dbReference>
<keyword evidence="1" id="KW-1133">Transmembrane helix</keyword>
<protein>
    <recommendedName>
        <fullName evidence="4">N-acetyltransferase domain-containing protein</fullName>
    </recommendedName>
</protein>
<keyword evidence="1" id="KW-0472">Membrane</keyword>
<dbReference type="RefSeq" id="WP_213202482.1">
    <property type="nucleotide sequence ID" value="NZ_AP024330.1"/>
</dbReference>
<feature type="transmembrane region" description="Helical" evidence="1">
    <location>
        <begin position="238"/>
        <end position="257"/>
    </location>
</feature>
<geneLocation type="plasmid" evidence="2 3">
    <name>pERA53</name>
</geneLocation>
<evidence type="ECO:0008006" key="4">
    <source>
        <dbReference type="Google" id="ProtNLM"/>
    </source>
</evidence>
<organism evidence="2 3">
    <name type="scientific">Erwinia rhapontici</name>
    <name type="common">Pectobacterium rhapontici</name>
    <dbReference type="NCBI Taxonomy" id="55212"/>
    <lineage>
        <taxon>Bacteria</taxon>
        <taxon>Pseudomonadati</taxon>
        <taxon>Pseudomonadota</taxon>
        <taxon>Gammaproteobacteria</taxon>
        <taxon>Enterobacterales</taxon>
        <taxon>Erwiniaceae</taxon>
        <taxon>Erwinia</taxon>
    </lineage>
</organism>
<keyword evidence="2" id="KW-0614">Plasmid</keyword>
<sequence>MTDDMSFEEDKNAWLLTLPEITSGGRYLPTCTVVVLRTLKDTYFPEKGYKDGRQQLSGRTCTLSVSWGSNWDQQEKYIAKYTIDIWDGTSSLDLTNADFLIDYNLRGRGLGSWIMQQLICWARTLPEDTPVRTIKTSPVDEDEEVNVLRRDRLWHGIGFRFKEGWRSSEALHIRDLQLPQGGYSQLLVTPLQQGVAALAATCEKQKRDLGYLELARTHQADTILSLTERQWHVLPTKWLSYALFAVFSPVLLAHWLYGKVMKNKTDGQA</sequence>
<gene>
    <name evidence="2" type="ORF">ERHA53_47110</name>
</gene>
<keyword evidence="1" id="KW-0812">Transmembrane</keyword>
<evidence type="ECO:0000256" key="1">
    <source>
        <dbReference type="SAM" id="Phobius"/>
    </source>
</evidence>
<evidence type="ECO:0000313" key="3">
    <source>
        <dbReference type="Proteomes" id="UP000677515"/>
    </source>
</evidence>
<accession>A0ABM7N7F4</accession>
<name>A0ABM7N7F4_ERWRD</name>
<evidence type="ECO:0000313" key="2">
    <source>
        <dbReference type="EMBL" id="BCQ37368.1"/>
    </source>
</evidence>
<keyword evidence="3" id="KW-1185">Reference proteome</keyword>
<proteinExistence type="predicted"/>